<feature type="signal peptide" evidence="1">
    <location>
        <begin position="1"/>
        <end position="22"/>
    </location>
</feature>
<gene>
    <name evidence="2" type="ORF">SAMN02927925_02345</name>
</gene>
<protein>
    <submittedName>
        <fullName evidence="2">Uncharacterized protein</fullName>
    </submittedName>
</protein>
<organism evidence="2 3">
    <name type="scientific">Flavobacterium saliperosum</name>
    <dbReference type="NCBI Taxonomy" id="329186"/>
    <lineage>
        <taxon>Bacteria</taxon>
        <taxon>Pseudomonadati</taxon>
        <taxon>Bacteroidota</taxon>
        <taxon>Flavobacteriia</taxon>
        <taxon>Flavobacteriales</taxon>
        <taxon>Flavobacteriaceae</taxon>
        <taxon>Flavobacterium</taxon>
    </lineage>
</organism>
<keyword evidence="1" id="KW-0732">Signal</keyword>
<feature type="chain" id="PRO_5010324935" evidence="1">
    <location>
        <begin position="23"/>
        <end position="264"/>
    </location>
</feature>
<evidence type="ECO:0000313" key="2">
    <source>
        <dbReference type="EMBL" id="SCX16163.1"/>
    </source>
</evidence>
<accession>A0A1G4W586</accession>
<proteinExistence type="predicted"/>
<reference evidence="2 3" key="1">
    <citation type="submission" date="2016-10" db="EMBL/GenBank/DDBJ databases">
        <authorList>
            <person name="de Groot N.N."/>
        </authorList>
    </citation>
    <scope>NUCLEOTIDE SEQUENCE [LARGE SCALE GENOMIC DNA]</scope>
    <source>
        <strain evidence="2 3">CGMCC 1.3801</strain>
    </source>
</reference>
<dbReference type="AlphaFoldDB" id="A0A1G4W586"/>
<dbReference type="eggNOG" id="COG5295">
    <property type="taxonomic scope" value="Bacteria"/>
</dbReference>
<evidence type="ECO:0000256" key="1">
    <source>
        <dbReference type="SAM" id="SignalP"/>
    </source>
</evidence>
<dbReference type="Proteomes" id="UP000182124">
    <property type="component" value="Unassembled WGS sequence"/>
</dbReference>
<dbReference type="EMBL" id="FMTY01000006">
    <property type="protein sequence ID" value="SCX16163.1"/>
    <property type="molecule type" value="Genomic_DNA"/>
</dbReference>
<name>A0A1G4W586_9FLAO</name>
<sequence>MKTFYKFAICILSITLSVNVYSQVGIGTTTPRAALEINSSTTGFLLPRVALTATNVAAPVINPQGGALVAGTSVWNTATTAGTYSVVPGVYFWDGTSWISQFQRKYNVSFVQNANLACATTASTYTNIPNLNAKSFVAPYNGTYQIILHGYLGATTVDDTDAKLGFVEGNFRLTVNGVNTDSYTYSTSFFKDGGMWGGNTDIYELFNQTTIIYTVQLTVGQTCNLNASYWGIADDNLTSASPHVIGKTTAMGNLCRIEVTYLGQ</sequence>
<dbReference type="RefSeq" id="WP_023576193.1">
    <property type="nucleotide sequence ID" value="NZ_CBCSBQ010000010.1"/>
</dbReference>
<dbReference type="STRING" id="329186.SAMN02927925_02345"/>
<evidence type="ECO:0000313" key="3">
    <source>
        <dbReference type="Proteomes" id="UP000182124"/>
    </source>
</evidence>